<accession>A0A1I0QWA4</accession>
<evidence type="ECO:0000313" key="2">
    <source>
        <dbReference type="Proteomes" id="UP000199701"/>
    </source>
</evidence>
<keyword evidence="2" id="KW-1185">Reference proteome</keyword>
<dbReference type="AlphaFoldDB" id="A0A1I0QWA4"/>
<dbReference type="STRING" id="99656.SAMN05421659_109197"/>
<dbReference type="EMBL" id="FOJI01000009">
    <property type="protein sequence ID" value="SEW31899.1"/>
    <property type="molecule type" value="Genomic_DNA"/>
</dbReference>
<name>A0A1I0QWA4_9FIRM</name>
<protein>
    <submittedName>
        <fullName evidence="1">Uncharacterized protein</fullName>
    </submittedName>
</protein>
<organism evidence="1 2">
    <name type="scientific">[Clostridium] fimetarium</name>
    <dbReference type="NCBI Taxonomy" id="99656"/>
    <lineage>
        <taxon>Bacteria</taxon>
        <taxon>Bacillati</taxon>
        <taxon>Bacillota</taxon>
        <taxon>Clostridia</taxon>
        <taxon>Lachnospirales</taxon>
        <taxon>Lachnospiraceae</taxon>
    </lineage>
</organism>
<reference evidence="1 2" key="1">
    <citation type="submission" date="2016-10" db="EMBL/GenBank/DDBJ databases">
        <authorList>
            <person name="de Groot N.N."/>
        </authorList>
    </citation>
    <scope>NUCLEOTIDE SEQUENCE [LARGE SCALE GENOMIC DNA]</scope>
    <source>
        <strain evidence="1 2">DSM 9179</strain>
    </source>
</reference>
<evidence type="ECO:0000313" key="1">
    <source>
        <dbReference type="EMBL" id="SEW31899.1"/>
    </source>
</evidence>
<dbReference type="OrthoDB" id="2083547at2"/>
<proteinExistence type="predicted"/>
<gene>
    <name evidence="1" type="ORF">SAMN05421659_109197</name>
</gene>
<dbReference type="RefSeq" id="WP_092454613.1">
    <property type="nucleotide sequence ID" value="NZ_FOJI01000009.1"/>
</dbReference>
<dbReference type="Proteomes" id="UP000199701">
    <property type="component" value="Unassembled WGS sequence"/>
</dbReference>
<sequence>MIVQEALVILMKFQNRDKLVMLQNGIMYMKPLQYYIDLEKKSLKKFVADELEAKAKGVLINLKIIDNESNEIFLESPIAQTTLSLGYEKKPVFCMFSFDMRNCSKEIVHGDKLEYKMAFTEKQKEELKEFGDSVLVIKDKVEFVNRVKIAFEKRNILFERGPISYYEEDSTFHFTNVIKGVNHIAFSKREEYFSLQQEYRFLADIKVQKEFILDIGNIEDITSLYLIEDFLENEYKAILTLTD</sequence>